<evidence type="ECO:0000256" key="6">
    <source>
        <dbReference type="ARBA" id="ARBA00023315"/>
    </source>
</evidence>
<dbReference type="RefSeq" id="WP_382429075.1">
    <property type="nucleotide sequence ID" value="NZ_JBHSHJ010000001.1"/>
</dbReference>
<keyword evidence="7" id="KW-1133">Transmembrane helix</keyword>
<name>A0ABV9Q8J1_9BURK</name>
<feature type="transmembrane region" description="Helical" evidence="7">
    <location>
        <begin position="86"/>
        <end position="109"/>
    </location>
</feature>
<evidence type="ECO:0000256" key="5">
    <source>
        <dbReference type="ARBA" id="ARBA00023136"/>
    </source>
</evidence>
<feature type="transmembrane region" description="Helical" evidence="7">
    <location>
        <begin position="341"/>
        <end position="362"/>
    </location>
</feature>
<dbReference type="Pfam" id="PF03279">
    <property type="entry name" value="Lip_A_acyltrans"/>
    <property type="match status" value="1"/>
</dbReference>
<evidence type="ECO:0000313" key="9">
    <source>
        <dbReference type="EMBL" id="MFC4787534.1"/>
    </source>
</evidence>
<comment type="subcellular location">
    <subcellularLocation>
        <location evidence="1">Cell inner membrane</location>
    </subcellularLocation>
</comment>
<keyword evidence="6 9" id="KW-0012">Acyltransferase</keyword>
<proteinExistence type="predicted"/>
<accession>A0ABV9Q8J1</accession>
<evidence type="ECO:0000256" key="3">
    <source>
        <dbReference type="ARBA" id="ARBA00022519"/>
    </source>
</evidence>
<dbReference type="Pfam" id="PF01757">
    <property type="entry name" value="Acyl_transf_3"/>
    <property type="match status" value="1"/>
</dbReference>
<feature type="transmembrane region" description="Helical" evidence="7">
    <location>
        <begin position="227"/>
        <end position="254"/>
    </location>
</feature>
<reference evidence="10" key="1">
    <citation type="journal article" date="2019" name="Int. J. Syst. Evol. Microbiol.">
        <title>The Global Catalogue of Microorganisms (GCM) 10K type strain sequencing project: providing services to taxonomists for standard genome sequencing and annotation.</title>
        <authorList>
            <consortium name="The Broad Institute Genomics Platform"/>
            <consortium name="The Broad Institute Genome Sequencing Center for Infectious Disease"/>
            <person name="Wu L."/>
            <person name="Ma J."/>
        </authorList>
    </citation>
    <scope>NUCLEOTIDE SEQUENCE [LARGE SCALE GENOMIC DNA]</scope>
    <source>
        <strain evidence="10">CCUG 49452</strain>
    </source>
</reference>
<keyword evidence="10" id="KW-1185">Reference proteome</keyword>
<organism evidence="9 10">
    <name type="scientific">Giesbergeria sinuosa</name>
    <dbReference type="NCBI Taxonomy" id="80883"/>
    <lineage>
        <taxon>Bacteria</taxon>
        <taxon>Pseudomonadati</taxon>
        <taxon>Pseudomonadota</taxon>
        <taxon>Betaproteobacteria</taxon>
        <taxon>Burkholderiales</taxon>
        <taxon>Comamonadaceae</taxon>
        <taxon>Giesbergeria</taxon>
    </lineage>
</organism>
<feature type="transmembrane region" description="Helical" evidence="7">
    <location>
        <begin position="138"/>
        <end position="160"/>
    </location>
</feature>
<evidence type="ECO:0000313" key="10">
    <source>
        <dbReference type="Proteomes" id="UP001596001"/>
    </source>
</evidence>
<keyword evidence="7" id="KW-0812">Transmembrane</keyword>
<feature type="transmembrane region" description="Helical" evidence="7">
    <location>
        <begin position="48"/>
        <end position="66"/>
    </location>
</feature>
<evidence type="ECO:0000256" key="4">
    <source>
        <dbReference type="ARBA" id="ARBA00022679"/>
    </source>
</evidence>
<evidence type="ECO:0000256" key="7">
    <source>
        <dbReference type="SAM" id="Phobius"/>
    </source>
</evidence>
<evidence type="ECO:0000256" key="1">
    <source>
        <dbReference type="ARBA" id="ARBA00004533"/>
    </source>
</evidence>
<dbReference type="EMBL" id="JBHSHJ010000001">
    <property type="protein sequence ID" value="MFC4787534.1"/>
    <property type="molecule type" value="Genomic_DNA"/>
</dbReference>
<keyword evidence="4" id="KW-0808">Transferase</keyword>
<feature type="domain" description="Acyltransferase 3" evidence="8">
    <location>
        <begin position="42"/>
        <end position="387"/>
    </location>
</feature>
<dbReference type="InterPro" id="IPR002656">
    <property type="entry name" value="Acyl_transf_3_dom"/>
</dbReference>
<dbReference type="Proteomes" id="UP001596001">
    <property type="component" value="Unassembled WGS sequence"/>
</dbReference>
<keyword evidence="2" id="KW-1003">Cell membrane</keyword>
<dbReference type="InterPro" id="IPR050879">
    <property type="entry name" value="Acyltransferase_3"/>
</dbReference>
<sequence>MPPPAPTDTIAVVADWRRYRFSLVMGIHAIHRPSHPARQPEADGLRGLAALNVVIAHFVAAFWPTVLHGNYPNSFGPAAAPSHWDWLLQLPIVNIWFNGAFAVAVFFALSGHVLAQPDATAPGSHVFWRRAIARWPRLGLPVAAGVGGTYALWVVGAMPHHTFGFLPDYAQSLGWTDVLAEAAFGVLWLGWSHTNPPLWSLHWEFIGSMALLVTLALWGRWPRLWRGIVLLFSGAAMAWLGGSSTYLLALFGGALGAQSVHRPHRGRWLVLVLAVYLGGFQYDNPWYGWSNALSSYWGNGWQAKELCNLLGALLLVDAVRRGVLQRWLCWRPLQWLGQISFALYLVHFAVLMSVALALGLVVRSWAGGAWLVLVVYLAVCLLAAALFERWVDRPAVAVSRRLAKSAVPRATRLWHRVLLYADYELLLPFLACLPTTWAYRAGRWRSRWHYATSRDWAELTIGQPYVRERATQVCMALRANGYPIPEHIQSAVQERYHTVGREELDVYRFDRHGWRGFSTHLEALKAALQQRDRQRGLVALTLHFDKSLVGVTGIGLCGETTHVAVSSITEDLRIDWSIRQFFLRKYRAAGKLMCGGRFTYIESGLRQLLKALRRGEVVCVVADAPATPEGAGVWVPWLGQERKLQELGLRLALETHSDMMGVACIHEADGSATWHCTPVLPATQDAHARYQQIMAFLEQLVCQQPSRWWAMHQLNDYPARPLPNGYTTPPSC</sequence>
<keyword evidence="3" id="KW-0997">Cell inner membrane</keyword>
<feature type="transmembrane region" description="Helical" evidence="7">
    <location>
        <begin position="172"/>
        <end position="191"/>
    </location>
</feature>
<gene>
    <name evidence="9" type="ORF">ACFO6X_00800</name>
</gene>
<evidence type="ECO:0000259" key="8">
    <source>
        <dbReference type="Pfam" id="PF01757"/>
    </source>
</evidence>
<evidence type="ECO:0000256" key="2">
    <source>
        <dbReference type="ARBA" id="ARBA00022475"/>
    </source>
</evidence>
<protein>
    <submittedName>
        <fullName evidence="9">Acyltransferase family protein</fullName>
    </submittedName>
</protein>
<comment type="caution">
    <text evidence="9">The sequence shown here is derived from an EMBL/GenBank/DDBJ whole genome shotgun (WGS) entry which is preliminary data.</text>
</comment>
<dbReference type="PANTHER" id="PTHR23028:SF134">
    <property type="entry name" value="PUTATIVE (AFU_ORTHOLOGUE AFUA_4G08520)-RELATED"/>
    <property type="match status" value="1"/>
</dbReference>
<dbReference type="PANTHER" id="PTHR23028">
    <property type="entry name" value="ACETYLTRANSFERASE"/>
    <property type="match status" value="1"/>
</dbReference>
<dbReference type="InterPro" id="IPR004960">
    <property type="entry name" value="LipA_acyltrans"/>
</dbReference>
<feature type="transmembrane region" description="Helical" evidence="7">
    <location>
        <begin position="368"/>
        <end position="387"/>
    </location>
</feature>
<dbReference type="GO" id="GO:0016746">
    <property type="term" value="F:acyltransferase activity"/>
    <property type="evidence" value="ECO:0007669"/>
    <property type="project" value="UniProtKB-KW"/>
</dbReference>
<keyword evidence="5 7" id="KW-0472">Membrane</keyword>
<feature type="transmembrane region" description="Helical" evidence="7">
    <location>
        <begin position="203"/>
        <end position="221"/>
    </location>
</feature>